<dbReference type="PRINTS" id="PR01264">
    <property type="entry name" value="MECHCHANNEL"/>
</dbReference>
<dbReference type="SUPFAM" id="SSF81330">
    <property type="entry name" value="Gated mechanosensitive channel"/>
    <property type="match status" value="1"/>
</dbReference>
<evidence type="ECO:0000256" key="4">
    <source>
        <dbReference type="ARBA" id="ARBA00022475"/>
    </source>
</evidence>
<dbReference type="NCBIfam" id="NF010557">
    <property type="entry name" value="PRK13952.1"/>
    <property type="match status" value="1"/>
</dbReference>
<comment type="caution">
    <text evidence="11">The sequence shown here is derived from an EMBL/GenBank/DDBJ whole genome shotgun (WGS) entry which is preliminary data.</text>
</comment>
<keyword evidence="9 10" id="KW-0407">Ion channel</keyword>
<dbReference type="PANTHER" id="PTHR30266">
    <property type="entry name" value="MECHANOSENSITIVE CHANNEL MSCL"/>
    <property type="match status" value="1"/>
</dbReference>
<evidence type="ECO:0000256" key="1">
    <source>
        <dbReference type="ARBA" id="ARBA00004651"/>
    </source>
</evidence>
<evidence type="ECO:0000256" key="3">
    <source>
        <dbReference type="ARBA" id="ARBA00022448"/>
    </source>
</evidence>
<dbReference type="GO" id="GO:0005886">
    <property type="term" value="C:plasma membrane"/>
    <property type="evidence" value="ECO:0007669"/>
    <property type="project" value="UniProtKB-SubCell"/>
</dbReference>
<evidence type="ECO:0000256" key="8">
    <source>
        <dbReference type="ARBA" id="ARBA00023136"/>
    </source>
</evidence>
<evidence type="ECO:0000313" key="12">
    <source>
        <dbReference type="Proteomes" id="UP000321638"/>
    </source>
</evidence>
<keyword evidence="6 10" id="KW-1133">Transmembrane helix</keyword>
<dbReference type="OrthoDB" id="9810350at2"/>
<sequence length="140" mass="14937">MLQEFKEFAMKGNVLDLAIGVIIGAAFGKIVESFVGDIIMPIIGMFGTVDFSNLYIVLKGSVPAGASLADAKKAGVVLGYGNFVTIAINFLIIAWALFMVVKGVNRMKRAEAAAPAPAAPSPPTRDQELLIEIRDLLKKQ</sequence>
<keyword evidence="10" id="KW-0997">Cell inner membrane</keyword>
<feature type="transmembrane region" description="Helical" evidence="10">
    <location>
        <begin position="78"/>
        <end position="101"/>
    </location>
</feature>
<evidence type="ECO:0000256" key="6">
    <source>
        <dbReference type="ARBA" id="ARBA00022989"/>
    </source>
</evidence>
<comment type="similarity">
    <text evidence="2 10">Belongs to the MscL family.</text>
</comment>
<dbReference type="InterPro" id="IPR037673">
    <property type="entry name" value="MSC/AndL"/>
</dbReference>
<comment type="function">
    <text evidence="10">Channel that opens in response to stretch forces in the membrane lipid bilayer. May participate in the regulation of osmotic pressure changes within the cell.</text>
</comment>
<dbReference type="EMBL" id="VDUZ01000007">
    <property type="protein sequence ID" value="TXL78162.1"/>
    <property type="molecule type" value="Genomic_DNA"/>
</dbReference>
<dbReference type="PROSITE" id="PS01327">
    <property type="entry name" value="MSCL"/>
    <property type="match status" value="1"/>
</dbReference>
<dbReference type="NCBIfam" id="NF001843">
    <property type="entry name" value="PRK00567.1-4"/>
    <property type="match status" value="1"/>
</dbReference>
<evidence type="ECO:0000256" key="5">
    <source>
        <dbReference type="ARBA" id="ARBA00022692"/>
    </source>
</evidence>
<protein>
    <recommendedName>
        <fullName evidence="10">Large-conductance mechanosensitive channel</fullName>
    </recommendedName>
</protein>
<keyword evidence="7 10" id="KW-0406">Ion transport</keyword>
<dbReference type="PANTHER" id="PTHR30266:SF2">
    <property type="entry name" value="LARGE-CONDUCTANCE MECHANOSENSITIVE CHANNEL"/>
    <property type="match status" value="1"/>
</dbReference>
<dbReference type="Proteomes" id="UP000321638">
    <property type="component" value="Unassembled WGS sequence"/>
</dbReference>
<dbReference type="NCBIfam" id="TIGR00220">
    <property type="entry name" value="mscL"/>
    <property type="match status" value="1"/>
</dbReference>
<dbReference type="InterPro" id="IPR019823">
    <property type="entry name" value="Mechanosensitive_channel_CS"/>
</dbReference>
<dbReference type="Pfam" id="PF01741">
    <property type="entry name" value="MscL"/>
    <property type="match status" value="1"/>
</dbReference>
<dbReference type="InterPro" id="IPR001185">
    <property type="entry name" value="MS_channel"/>
</dbReference>
<dbReference type="GO" id="GO:0008381">
    <property type="term" value="F:mechanosensitive monoatomic ion channel activity"/>
    <property type="evidence" value="ECO:0007669"/>
    <property type="project" value="UniProtKB-UniRule"/>
</dbReference>
<evidence type="ECO:0000256" key="10">
    <source>
        <dbReference type="HAMAP-Rule" id="MF_00115"/>
    </source>
</evidence>
<dbReference type="HAMAP" id="MF_00115">
    <property type="entry name" value="MscL"/>
    <property type="match status" value="1"/>
</dbReference>
<keyword evidence="3 10" id="KW-0813">Transport</keyword>
<evidence type="ECO:0000313" key="11">
    <source>
        <dbReference type="EMBL" id="TXL78162.1"/>
    </source>
</evidence>
<keyword evidence="8 10" id="KW-0472">Membrane</keyword>
<comment type="caution">
    <text evidence="10">Lacks conserved residue(s) required for the propagation of feature annotation.</text>
</comment>
<gene>
    <name evidence="10 11" type="primary">mscL</name>
    <name evidence="11" type="ORF">FHP25_08145</name>
</gene>
<comment type="subcellular location">
    <subcellularLocation>
        <location evidence="10">Cell inner membrane</location>
        <topology evidence="10">Multi-pass membrane protein</topology>
    </subcellularLocation>
    <subcellularLocation>
        <location evidence="1">Cell membrane</location>
        <topology evidence="1">Multi-pass membrane protein</topology>
    </subcellularLocation>
</comment>
<dbReference type="Gene3D" id="1.10.1200.120">
    <property type="entry name" value="Large-conductance mechanosensitive channel, MscL, domain 1"/>
    <property type="match status" value="1"/>
</dbReference>
<accession>A0A5C8PRY5</accession>
<dbReference type="InterPro" id="IPR036019">
    <property type="entry name" value="MscL_channel"/>
</dbReference>
<keyword evidence="5 10" id="KW-0812">Transmembrane</keyword>
<evidence type="ECO:0000256" key="2">
    <source>
        <dbReference type="ARBA" id="ARBA00007254"/>
    </source>
</evidence>
<reference evidence="11 12" key="1">
    <citation type="submission" date="2019-06" db="EMBL/GenBank/DDBJ databases">
        <title>New taxonomy in bacterial strain CC-CFT640, isolated from vineyard.</title>
        <authorList>
            <person name="Lin S.-Y."/>
            <person name="Tsai C.-F."/>
            <person name="Young C.-C."/>
        </authorList>
    </citation>
    <scope>NUCLEOTIDE SEQUENCE [LARGE SCALE GENOMIC DNA]</scope>
    <source>
        <strain evidence="11 12">CC-CFT640</strain>
    </source>
</reference>
<dbReference type="AlphaFoldDB" id="A0A5C8PRY5"/>
<proteinExistence type="inferred from homology"/>
<evidence type="ECO:0000256" key="9">
    <source>
        <dbReference type="ARBA" id="ARBA00023303"/>
    </source>
</evidence>
<dbReference type="RefSeq" id="WP_147846430.1">
    <property type="nucleotide sequence ID" value="NZ_VDUZ01000007.1"/>
</dbReference>
<name>A0A5C8PRY5_9HYPH</name>
<keyword evidence="4 10" id="KW-1003">Cell membrane</keyword>
<organism evidence="11 12">
    <name type="scientific">Vineibacter terrae</name>
    <dbReference type="NCBI Taxonomy" id="2586908"/>
    <lineage>
        <taxon>Bacteria</taxon>
        <taxon>Pseudomonadati</taxon>
        <taxon>Pseudomonadota</taxon>
        <taxon>Alphaproteobacteria</taxon>
        <taxon>Hyphomicrobiales</taxon>
        <taxon>Vineibacter</taxon>
    </lineage>
</organism>
<keyword evidence="12" id="KW-1185">Reference proteome</keyword>
<comment type="subunit">
    <text evidence="10">Homopentamer.</text>
</comment>
<evidence type="ECO:0000256" key="7">
    <source>
        <dbReference type="ARBA" id="ARBA00023065"/>
    </source>
</evidence>